<protein>
    <recommendedName>
        <fullName evidence="3">DUF427 domain-containing protein</fullName>
    </recommendedName>
</protein>
<comment type="caution">
    <text evidence="1">The sequence shown here is derived from an EMBL/GenBank/DDBJ whole genome shotgun (WGS) entry which is preliminary data.</text>
</comment>
<dbReference type="RefSeq" id="WP_345694872.1">
    <property type="nucleotide sequence ID" value="NZ_BAABIS010000001.1"/>
</dbReference>
<proteinExistence type="predicted"/>
<evidence type="ECO:0000313" key="2">
    <source>
        <dbReference type="Proteomes" id="UP001501752"/>
    </source>
</evidence>
<organism evidence="1 2">
    <name type="scientific">Kitasatospora terrestris</name>
    <dbReference type="NCBI Taxonomy" id="258051"/>
    <lineage>
        <taxon>Bacteria</taxon>
        <taxon>Bacillati</taxon>
        <taxon>Actinomycetota</taxon>
        <taxon>Actinomycetes</taxon>
        <taxon>Kitasatosporales</taxon>
        <taxon>Streptomycetaceae</taxon>
        <taxon>Kitasatospora</taxon>
    </lineage>
</organism>
<reference evidence="2" key="1">
    <citation type="journal article" date="2019" name="Int. J. Syst. Evol. Microbiol.">
        <title>The Global Catalogue of Microorganisms (GCM) 10K type strain sequencing project: providing services to taxonomists for standard genome sequencing and annotation.</title>
        <authorList>
            <consortium name="The Broad Institute Genomics Platform"/>
            <consortium name="The Broad Institute Genome Sequencing Center for Infectious Disease"/>
            <person name="Wu L."/>
            <person name="Ma J."/>
        </authorList>
    </citation>
    <scope>NUCLEOTIDE SEQUENCE [LARGE SCALE GENOMIC DNA]</scope>
    <source>
        <strain evidence="2">JCM 13006</strain>
    </source>
</reference>
<accession>A0ABP9D6C1</accession>
<gene>
    <name evidence="1" type="ORF">GCM10023235_02610</name>
</gene>
<keyword evidence="2" id="KW-1185">Reference proteome</keyword>
<sequence length="160" mass="17904">MTGTWDEARLIADGFERVHVEHEWYSGPRAGAAGVDGEPHYFRSDDFGEGDEVDAYWVWPASGAAMALEREQWAIFVRWNARYEVGAADGGSHPGSGGVDGRYDELERLLAPHRQTPSGARCLLGELRFDDGARYRPDGTDCWFRWRPGPVHAVELPGER</sequence>
<dbReference type="EMBL" id="BAABIS010000001">
    <property type="protein sequence ID" value="GAA4831859.1"/>
    <property type="molecule type" value="Genomic_DNA"/>
</dbReference>
<evidence type="ECO:0000313" key="1">
    <source>
        <dbReference type="EMBL" id="GAA4831859.1"/>
    </source>
</evidence>
<dbReference type="Proteomes" id="UP001501752">
    <property type="component" value="Unassembled WGS sequence"/>
</dbReference>
<evidence type="ECO:0008006" key="3">
    <source>
        <dbReference type="Google" id="ProtNLM"/>
    </source>
</evidence>
<name>A0ABP9D6C1_9ACTN</name>